<dbReference type="PANTHER" id="PTHR46617">
    <property type="entry name" value="FORKHEAD BOX PROTEIN G1"/>
    <property type="match status" value="1"/>
</dbReference>
<dbReference type="Gene3D" id="1.10.10.10">
    <property type="entry name" value="Winged helix-like DNA-binding domain superfamily/Winged helix DNA-binding domain"/>
    <property type="match status" value="1"/>
</dbReference>
<evidence type="ECO:0000313" key="6">
    <source>
        <dbReference type="Proteomes" id="UP001283361"/>
    </source>
</evidence>
<dbReference type="EMBL" id="JAWDGP010003531">
    <property type="protein sequence ID" value="KAK3773576.1"/>
    <property type="molecule type" value="Genomic_DNA"/>
</dbReference>
<dbReference type="AlphaFoldDB" id="A0AAE0ZRE0"/>
<dbReference type="GO" id="GO:0006357">
    <property type="term" value="P:regulation of transcription by RNA polymerase II"/>
    <property type="evidence" value="ECO:0007669"/>
    <property type="project" value="TreeGrafter"/>
</dbReference>
<feature type="DNA-binding region" description="Fork-head" evidence="2">
    <location>
        <begin position="305"/>
        <end position="399"/>
    </location>
</feature>
<feature type="compositionally biased region" description="Low complexity" evidence="3">
    <location>
        <begin position="547"/>
        <end position="579"/>
    </location>
</feature>
<accession>A0AAE0ZRE0</accession>
<dbReference type="Pfam" id="PF00250">
    <property type="entry name" value="Forkhead"/>
    <property type="match status" value="1"/>
</dbReference>
<dbReference type="PROSITE" id="PS50039">
    <property type="entry name" value="FORK_HEAD_3"/>
    <property type="match status" value="1"/>
</dbReference>
<feature type="compositionally biased region" description="Basic and acidic residues" evidence="3">
    <location>
        <begin position="153"/>
        <end position="172"/>
    </location>
</feature>
<comment type="caution">
    <text evidence="5">The sequence shown here is derived from an EMBL/GenBank/DDBJ whole genome shotgun (WGS) entry which is preliminary data.</text>
</comment>
<dbReference type="PROSITE" id="PS00658">
    <property type="entry name" value="FORK_HEAD_2"/>
    <property type="match status" value="1"/>
</dbReference>
<feature type="domain" description="Fork-head" evidence="4">
    <location>
        <begin position="305"/>
        <end position="399"/>
    </location>
</feature>
<evidence type="ECO:0000256" key="3">
    <source>
        <dbReference type="SAM" id="MobiDB-lite"/>
    </source>
</evidence>
<sequence length="671" mass="72193">MLQETKVEMGVTKPKCGNPFSISRVLADDFGKNFKNGLPVSPPSQPNSPPCASQLQLASISDKARSAFSVIPRDSIYGVGLSDTHPPAASSIAPMDAHILKSEHIYRHRYHHLPASPSSPQNDISSETTPLYPHHKSSFVFERSGKLPLSPETPRDNFEDRCGNTTHRDRYIDSIPPSTAAPAPDTVSPNRPDSRGYCAITPSSSDGHRLTSPSMPVADRSRSCCSSPVSYTDSVFDREDHNNNTDVDVDDDPDENTNHVENKDTTDGDSEKIERSDKCDDSEDGEKKNSKDAEEKSEEEKKNEKPPFSYNALIMMAIRSSPEKRMTLSQIYEFITKNFPYYRDNKQGWQNSIRHNLSLNKCFLKVPRHYDDPGKGNYWMLDPSCDDVFIGGTTGKLRRRSSHSARSRLAFGRAGFPYMGIHGFPREGHPAHPALLPFSPFYPLPGMMKPHPSMYPYLGGNILPPSSALMDAGNGASGSAAAAAAAVARLPGLEKLLMHGMTSPAAAISAAAVAAAAAAASSPSAVSRLSHPSHAPRAGAPPPPSPTATNPLSLRQPLPLSPFSSLGPGGTSHHPPSSSFLMPGLGQICSKSATGLSPSSSSFSLSTLTSAAISAHTRKLENRGVADSPSSHEGHSHASTLNLYPNLLRPYPGSTVLDSHSHKLASTMMTH</sequence>
<gene>
    <name evidence="5" type="ORF">RRG08_022285</name>
</gene>
<dbReference type="InterPro" id="IPR001766">
    <property type="entry name" value="Fork_head_dom"/>
</dbReference>
<dbReference type="CDD" id="cd20021">
    <property type="entry name" value="FH_FOXG"/>
    <property type="match status" value="1"/>
</dbReference>
<dbReference type="SUPFAM" id="SSF46785">
    <property type="entry name" value="Winged helix' DNA-binding domain"/>
    <property type="match status" value="1"/>
</dbReference>
<feature type="region of interest" description="Disordered" evidence="3">
    <location>
        <begin position="142"/>
        <end position="305"/>
    </location>
</feature>
<organism evidence="5 6">
    <name type="scientific">Elysia crispata</name>
    <name type="common">lettuce slug</name>
    <dbReference type="NCBI Taxonomy" id="231223"/>
    <lineage>
        <taxon>Eukaryota</taxon>
        <taxon>Metazoa</taxon>
        <taxon>Spiralia</taxon>
        <taxon>Lophotrochozoa</taxon>
        <taxon>Mollusca</taxon>
        <taxon>Gastropoda</taxon>
        <taxon>Heterobranchia</taxon>
        <taxon>Euthyneura</taxon>
        <taxon>Panpulmonata</taxon>
        <taxon>Sacoglossa</taxon>
        <taxon>Placobranchoidea</taxon>
        <taxon>Plakobranchidae</taxon>
        <taxon>Elysia</taxon>
    </lineage>
</organism>
<dbReference type="PANTHER" id="PTHR46617:SF3">
    <property type="entry name" value="FORKHEAD BOX PROTEIN G1"/>
    <property type="match status" value="1"/>
</dbReference>
<dbReference type="PROSITE" id="PS00657">
    <property type="entry name" value="FORK_HEAD_1"/>
    <property type="match status" value="1"/>
</dbReference>
<keyword evidence="1 2" id="KW-0238">DNA-binding</keyword>
<dbReference type="InterPro" id="IPR018122">
    <property type="entry name" value="TF_fork_head_CS_1"/>
</dbReference>
<evidence type="ECO:0000313" key="5">
    <source>
        <dbReference type="EMBL" id="KAK3773576.1"/>
    </source>
</evidence>
<dbReference type="FunFam" id="1.10.10.10:FF:000135">
    <property type="entry name" value="forkhead box protein G1"/>
    <property type="match status" value="1"/>
</dbReference>
<feature type="compositionally biased region" description="Polar residues" evidence="3">
    <location>
        <begin position="223"/>
        <end position="233"/>
    </location>
</feature>
<reference evidence="5" key="1">
    <citation type="journal article" date="2023" name="G3 (Bethesda)">
        <title>A reference genome for the long-term kleptoplast-retaining sea slug Elysia crispata morphotype clarki.</title>
        <authorList>
            <person name="Eastman K.E."/>
            <person name="Pendleton A.L."/>
            <person name="Shaikh M.A."/>
            <person name="Suttiyut T."/>
            <person name="Ogas R."/>
            <person name="Tomko P."/>
            <person name="Gavelis G."/>
            <person name="Widhalm J.R."/>
            <person name="Wisecaver J.H."/>
        </authorList>
    </citation>
    <scope>NUCLEOTIDE SEQUENCE</scope>
    <source>
        <strain evidence="5">ECLA1</strain>
    </source>
</reference>
<keyword evidence="6" id="KW-1185">Reference proteome</keyword>
<dbReference type="GO" id="GO:0003700">
    <property type="term" value="F:DNA-binding transcription factor activity"/>
    <property type="evidence" value="ECO:0007669"/>
    <property type="project" value="InterPro"/>
</dbReference>
<dbReference type="GO" id="GO:1990837">
    <property type="term" value="F:sequence-specific double-stranded DNA binding"/>
    <property type="evidence" value="ECO:0007669"/>
    <property type="project" value="TreeGrafter"/>
</dbReference>
<feature type="compositionally biased region" description="Basic and acidic residues" evidence="3">
    <location>
        <begin position="256"/>
        <end position="305"/>
    </location>
</feature>
<evidence type="ECO:0000256" key="2">
    <source>
        <dbReference type="PROSITE-ProRule" id="PRU00089"/>
    </source>
</evidence>
<dbReference type="SMART" id="SM00339">
    <property type="entry name" value="FH"/>
    <property type="match status" value="1"/>
</dbReference>
<feature type="compositionally biased region" description="Low complexity" evidence="3">
    <location>
        <begin position="526"/>
        <end position="538"/>
    </location>
</feature>
<dbReference type="GO" id="GO:0005634">
    <property type="term" value="C:nucleus"/>
    <property type="evidence" value="ECO:0007669"/>
    <property type="project" value="UniProtKB-SubCell"/>
</dbReference>
<evidence type="ECO:0000259" key="4">
    <source>
        <dbReference type="PROSITE" id="PS50039"/>
    </source>
</evidence>
<dbReference type="InterPro" id="IPR036388">
    <property type="entry name" value="WH-like_DNA-bd_sf"/>
</dbReference>
<dbReference type="InterPro" id="IPR030456">
    <property type="entry name" value="TF_fork_head_CS_2"/>
</dbReference>
<dbReference type="PRINTS" id="PR00053">
    <property type="entry name" value="FORKHEAD"/>
</dbReference>
<keyword evidence="2" id="KW-0539">Nucleus</keyword>
<feature type="region of interest" description="Disordered" evidence="3">
    <location>
        <begin position="526"/>
        <end position="580"/>
    </location>
</feature>
<evidence type="ECO:0000256" key="1">
    <source>
        <dbReference type="ARBA" id="ARBA00023125"/>
    </source>
</evidence>
<proteinExistence type="predicted"/>
<dbReference type="InterPro" id="IPR036390">
    <property type="entry name" value="WH_DNA-bd_sf"/>
</dbReference>
<dbReference type="Proteomes" id="UP001283361">
    <property type="component" value="Unassembled WGS sequence"/>
</dbReference>
<name>A0AAE0ZRE0_9GAST</name>
<comment type="subcellular location">
    <subcellularLocation>
        <location evidence="2">Nucleus</location>
    </subcellularLocation>
</comment>
<dbReference type="InterPro" id="IPR047208">
    <property type="entry name" value="FOXG1"/>
</dbReference>
<protein>
    <recommendedName>
        <fullName evidence="4">Fork-head domain-containing protein</fullName>
    </recommendedName>
</protein>